<reference evidence="1 2" key="1">
    <citation type="submission" date="2015-09" db="EMBL/GenBank/DDBJ databases">
        <authorList>
            <consortium name="Pathogen Informatics"/>
        </authorList>
    </citation>
    <scope>NUCLEOTIDE SEQUENCE [LARGE SCALE GENOMIC DNA]</scope>
    <source>
        <strain evidence="1 2">2789STDY5834863</strain>
    </source>
</reference>
<evidence type="ECO:0000313" key="1">
    <source>
        <dbReference type="EMBL" id="CUN58696.1"/>
    </source>
</evidence>
<dbReference type="eggNOG" id="ENOG502ZFED">
    <property type="taxonomic scope" value="Bacteria"/>
</dbReference>
<dbReference type="EMBL" id="CYZN01000003">
    <property type="protein sequence ID" value="CUN58696.1"/>
    <property type="molecule type" value="Genomic_DNA"/>
</dbReference>
<sequence>MNCKKIVSEIKDDDCYIAVNLGDWLKEQDIYDISVTEDNESEGYKEMYYERNPEKEEKDAFYDTDDTAYIPFERLVYEGDVISYTDSSIETVTEVEENGDFYTKITSTPKLPLKDMD</sequence>
<organism evidence="1 2">
    <name type="scientific">Blautia wexlerae</name>
    <dbReference type="NCBI Taxonomy" id="418240"/>
    <lineage>
        <taxon>Bacteria</taxon>
        <taxon>Bacillati</taxon>
        <taxon>Bacillota</taxon>
        <taxon>Clostridia</taxon>
        <taxon>Lachnospirales</taxon>
        <taxon>Lachnospiraceae</taxon>
        <taxon>Blautia</taxon>
    </lineage>
</organism>
<proteinExistence type="predicted"/>
<dbReference type="Proteomes" id="UP000095431">
    <property type="component" value="Unassembled WGS sequence"/>
</dbReference>
<evidence type="ECO:0000313" key="2">
    <source>
        <dbReference type="Proteomes" id="UP000095431"/>
    </source>
</evidence>
<accession>A0A173Y6C3</accession>
<dbReference type="AlphaFoldDB" id="A0A173Y6C3"/>
<dbReference type="RefSeq" id="WP_156325155.1">
    <property type="nucleotide sequence ID" value="NZ_BTHH01000002.1"/>
</dbReference>
<gene>
    <name evidence="1" type="ORF">ERS852478_00541</name>
</gene>
<protein>
    <submittedName>
        <fullName evidence="1">Uncharacterized protein</fullName>
    </submittedName>
</protein>
<name>A0A173Y6C3_9FIRM</name>